<evidence type="ECO:0000313" key="1">
    <source>
        <dbReference type="Proteomes" id="UP000887578"/>
    </source>
</evidence>
<keyword evidence="1" id="KW-1185">Reference proteome</keyword>
<dbReference type="WBParaSite" id="PDA_v2.g7868.t1">
    <property type="protein sequence ID" value="PDA_v2.g7868.t1"/>
    <property type="gene ID" value="PDA_v2.g7868"/>
</dbReference>
<accession>A0A914R0E2</accession>
<name>A0A914R0E2_9BILA</name>
<sequence length="67" mass="7742">MVQKTGEMLMKGCCRLLDFDVLQSDDENEYGNDENLMNNPFLNLHLLHDSDEEDSIRTFDISNESDS</sequence>
<evidence type="ECO:0000313" key="2">
    <source>
        <dbReference type="WBParaSite" id="PDA_v2.g7868.t1"/>
    </source>
</evidence>
<dbReference type="Proteomes" id="UP000887578">
    <property type="component" value="Unplaced"/>
</dbReference>
<reference evidence="2" key="1">
    <citation type="submission" date="2022-11" db="UniProtKB">
        <authorList>
            <consortium name="WormBaseParasite"/>
        </authorList>
    </citation>
    <scope>IDENTIFICATION</scope>
</reference>
<protein>
    <submittedName>
        <fullName evidence="2">Uncharacterized protein</fullName>
    </submittedName>
</protein>
<organism evidence="1 2">
    <name type="scientific">Panagrolaimus davidi</name>
    <dbReference type="NCBI Taxonomy" id="227884"/>
    <lineage>
        <taxon>Eukaryota</taxon>
        <taxon>Metazoa</taxon>
        <taxon>Ecdysozoa</taxon>
        <taxon>Nematoda</taxon>
        <taxon>Chromadorea</taxon>
        <taxon>Rhabditida</taxon>
        <taxon>Tylenchina</taxon>
        <taxon>Panagrolaimomorpha</taxon>
        <taxon>Panagrolaimoidea</taxon>
        <taxon>Panagrolaimidae</taxon>
        <taxon>Panagrolaimus</taxon>
    </lineage>
</organism>
<proteinExistence type="predicted"/>
<dbReference type="AlphaFoldDB" id="A0A914R0E2"/>